<feature type="transmembrane region" description="Helical" evidence="3">
    <location>
        <begin position="9"/>
        <end position="31"/>
    </location>
</feature>
<gene>
    <name evidence="6" type="ORF">NYF23_11105</name>
</gene>
<evidence type="ECO:0000256" key="1">
    <source>
        <dbReference type="ARBA" id="ARBA00022729"/>
    </source>
</evidence>
<sequence>MHPPTRASFIYRLTLIITGTLLIAFIGAAIISPKAPSDPLTITGTAINSSDNAYLGSNDCAGCHTQAYQDWQGSDHDQAMQHATATTVKGDFNNSSFEGPSNSALFSKKSDGFYARLAGTDGRVKDHKILYTFGTEPLQQYLVAFPGGRLQQLPVAWNTLTSQWFDPQPELLAQPGEWVHWSEGGKNWNSMCADCHSNNVAKNFDIASDSYSTTVTELDVGCESCHGPGRDHVEAVSSADFNATLNELHIDMRVGEDSQAVVDQCGRCHARRQQLTTKFEHGSSQLLDHYLPQLLSPPTYHSDGQILDEVFVYGSFVQSKMYHSGVGCVDCHQPHSVKLKAEGNQLCVGCHSSEQFDTPKHHHHGADLSQPANIPQAQGTQCIDCHMPGRIYMGNDYRRDHSFRIPRPDLSVAHNTPNACNDCHSKESADWAAAKVEQWFGPERPAHFSEILSAAASQPNDSVEPLVSLLNDLSQPAIARATAASLLAPDISQPMVERALTNASNDASALLRTTSIRALNVSPNKVSPLLERINDPVRAVRIAAAEGLVDVPENLIPNAMSDAFSRAHKEYQTSLLVNADFPSGRMAMALDQHRRGNLDRAVEEYLAVLKIDNGFNAARMNLAQLYYGQGKLSETEKLYRSVIEREPEASDAHYSLGLLMAEQGDYQQAALSLEAAAVTGNNPRAWYNLAVLNQQSGKVLEAEKAYITALQLIPGNAEFITGLVSLYGQQRQWAKALRLIDQALVDDPTNLSLQQLKRAITQRL</sequence>
<name>A0ABY5TN85_9GAMM</name>
<dbReference type="Pfam" id="PF14559">
    <property type="entry name" value="TPR_19"/>
    <property type="match status" value="1"/>
</dbReference>
<dbReference type="Proteomes" id="UP001059934">
    <property type="component" value="Chromosome"/>
</dbReference>
<dbReference type="EMBL" id="CP103416">
    <property type="protein sequence ID" value="UVW34551.1"/>
    <property type="molecule type" value="Genomic_DNA"/>
</dbReference>
<feature type="domain" description="Doubled CXXCH motif" evidence="4">
    <location>
        <begin position="327"/>
        <end position="354"/>
    </location>
</feature>
<evidence type="ECO:0000313" key="7">
    <source>
        <dbReference type="Proteomes" id="UP001059934"/>
    </source>
</evidence>
<evidence type="ECO:0000313" key="6">
    <source>
        <dbReference type="EMBL" id="UVW34551.1"/>
    </source>
</evidence>
<proteinExistence type="predicted"/>
<dbReference type="SUPFAM" id="SSF48452">
    <property type="entry name" value="TPR-like"/>
    <property type="match status" value="1"/>
</dbReference>
<dbReference type="InterPro" id="IPR019734">
    <property type="entry name" value="TPR_rpt"/>
</dbReference>
<dbReference type="InterPro" id="IPR023155">
    <property type="entry name" value="Cyt_c-552/4"/>
</dbReference>
<dbReference type="PROSITE" id="PS50005">
    <property type="entry name" value="TPR"/>
    <property type="match status" value="2"/>
</dbReference>
<evidence type="ECO:0000259" key="5">
    <source>
        <dbReference type="Pfam" id="PF13435"/>
    </source>
</evidence>
<dbReference type="InterPro" id="IPR016024">
    <property type="entry name" value="ARM-type_fold"/>
</dbReference>
<evidence type="ECO:0000259" key="4">
    <source>
        <dbReference type="Pfam" id="PF09699"/>
    </source>
</evidence>
<feature type="repeat" description="TPR" evidence="2">
    <location>
        <begin position="616"/>
        <end position="649"/>
    </location>
</feature>
<keyword evidence="1" id="KW-0732">Signal</keyword>
<dbReference type="InterPro" id="IPR011990">
    <property type="entry name" value="TPR-like_helical_dom_sf"/>
</dbReference>
<dbReference type="InterPro" id="IPR036280">
    <property type="entry name" value="Multihaem_cyt_sf"/>
</dbReference>
<protein>
    <submittedName>
        <fullName evidence="6">Tetratricopeptide repeat protein</fullName>
    </submittedName>
</protein>
<dbReference type="Pfam" id="PF13432">
    <property type="entry name" value="TPR_16"/>
    <property type="match status" value="1"/>
</dbReference>
<keyword evidence="3" id="KW-0472">Membrane</keyword>
<feature type="domain" description="Cytochrome c-552/4" evidence="5">
    <location>
        <begin position="189"/>
        <end position="227"/>
    </location>
</feature>
<dbReference type="Pfam" id="PF13435">
    <property type="entry name" value="Cytochrome_C554"/>
    <property type="match status" value="2"/>
</dbReference>
<evidence type="ECO:0000256" key="3">
    <source>
        <dbReference type="SAM" id="Phobius"/>
    </source>
</evidence>
<organism evidence="6 7">
    <name type="scientific">SAR92 clade bacterium H455</name>
    <dbReference type="NCBI Taxonomy" id="2974818"/>
    <lineage>
        <taxon>Bacteria</taxon>
        <taxon>Pseudomonadati</taxon>
        <taxon>Pseudomonadota</taxon>
        <taxon>Gammaproteobacteria</taxon>
        <taxon>Cellvibrionales</taxon>
        <taxon>Porticoccaceae</taxon>
        <taxon>SAR92 clade</taxon>
    </lineage>
</organism>
<keyword evidence="3" id="KW-0812">Transmembrane</keyword>
<dbReference type="Gene3D" id="1.25.10.10">
    <property type="entry name" value="Leucine-rich Repeat Variant"/>
    <property type="match status" value="1"/>
</dbReference>
<dbReference type="SUPFAM" id="SSF48371">
    <property type="entry name" value="ARM repeat"/>
    <property type="match status" value="1"/>
</dbReference>
<reference evidence="6" key="1">
    <citation type="submission" date="2022-08" db="EMBL/GenBank/DDBJ databases">
        <title>Catabolic pathway analysis in culturable SAR92 clade bacteria reveals their overlooked roles in DMSP degradation in coastal seas.</title>
        <authorList>
            <person name="He X."/>
            <person name="Zhang X."/>
            <person name="Zhang Y."/>
        </authorList>
    </citation>
    <scope>NUCLEOTIDE SEQUENCE</scope>
    <source>
        <strain evidence="6">H455</strain>
    </source>
</reference>
<keyword evidence="7" id="KW-1185">Reference proteome</keyword>
<dbReference type="SMART" id="SM00028">
    <property type="entry name" value="TPR"/>
    <property type="match status" value="5"/>
</dbReference>
<dbReference type="PANTHER" id="PTHR35038:SF8">
    <property type="entry name" value="C-TYPE POLYHEME CYTOCHROME OMCC"/>
    <property type="match status" value="1"/>
</dbReference>
<feature type="domain" description="Cytochrome c-552/4" evidence="5">
    <location>
        <begin position="60"/>
        <end position="85"/>
    </location>
</feature>
<dbReference type="InterPro" id="IPR010177">
    <property type="entry name" value="Paired_CXXCH_1"/>
</dbReference>
<keyword evidence="3" id="KW-1133">Transmembrane helix</keyword>
<dbReference type="Gene3D" id="1.25.40.10">
    <property type="entry name" value="Tetratricopeptide repeat domain"/>
    <property type="match status" value="1"/>
</dbReference>
<dbReference type="PANTHER" id="PTHR35038">
    <property type="entry name" value="DISSIMILATORY SULFITE REDUCTASE SIRA"/>
    <property type="match status" value="1"/>
</dbReference>
<dbReference type="InterPro" id="IPR051829">
    <property type="entry name" value="Multiheme_Cytochr_ET"/>
</dbReference>
<keyword evidence="2" id="KW-0802">TPR repeat</keyword>
<accession>A0ABY5TN85</accession>
<dbReference type="Pfam" id="PF09699">
    <property type="entry name" value="Paired_CXXCH_1"/>
    <property type="match status" value="1"/>
</dbReference>
<feature type="repeat" description="TPR" evidence="2">
    <location>
        <begin position="683"/>
        <end position="716"/>
    </location>
</feature>
<dbReference type="Gene3D" id="1.10.1130.10">
    <property type="entry name" value="Flavocytochrome C3, Chain A"/>
    <property type="match status" value="2"/>
</dbReference>
<dbReference type="SUPFAM" id="SSF48695">
    <property type="entry name" value="Multiheme cytochromes"/>
    <property type="match status" value="1"/>
</dbReference>
<evidence type="ECO:0000256" key="2">
    <source>
        <dbReference type="PROSITE-ProRule" id="PRU00339"/>
    </source>
</evidence>
<dbReference type="InterPro" id="IPR011989">
    <property type="entry name" value="ARM-like"/>
</dbReference>